<gene>
    <name evidence="2" type="ORF">CINCED_3A007306</name>
</gene>
<evidence type="ECO:0000256" key="1">
    <source>
        <dbReference type="SAM" id="MobiDB-lite"/>
    </source>
</evidence>
<feature type="compositionally biased region" description="Basic and acidic residues" evidence="1">
    <location>
        <begin position="12"/>
        <end position="29"/>
    </location>
</feature>
<name>A0A5E4M142_9HEMI</name>
<sequence>MRPRNVPTARGVDPRNSRGRLAENGRFEQRTPAPGARARVHLCPRIFPYARLTLRAVVVAAARPPAGLKSRVAPRIPPRAVPDPGVRGRPGHGEFAFTTTTYAPDRAGAGRNARPFLSPGFVGASGADNRRTPATDE</sequence>
<reference evidence="2 3" key="1">
    <citation type="submission" date="2019-08" db="EMBL/GenBank/DDBJ databases">
        <authorList>
            <person name="Alioto T."/>
            <person name="Alioto T."/>
            <person name="Gomez Garrido J."/>
        </authorList>
    </citation>
    <scope>NUCLEOTIDE SEQUENCE [LARGE SCALE GENOMIC DNA]</scope>
</reference>
<keyword evidence="3" id="KW-1185">Reference proteome</keyword>
<feature type="region of interest" description="Disordered" evidence="1">
    <location>
        <begin position="69"/>
        <end position="137"/>
    </location>
</feature>
<dbReference type="AlphaFoldDB" id="A0A5E4M142"/>
<evidence type="ECO:0000313" key="2">
    <source>
        <dbReference type="EMBL" id="VVC24690.1"/>
    </source>
</evidence>
<accession>A0A5E4M142</accession>
<dbReference type="Proteomes" id="UP000325440">
    <property type="component" value="Unassembled WGS sequence"/>
</dbReference>
<organism evidence="2 3">
    <name type="scientific">Cinara cedri</name>
    <dbReference type="NCBI Taxonomy" id="506608"/>
    <lineage>
        <taxon>Eukaryota</taxon>
        <taxon>Metazoa</taxon>
        <taxon>Ecdysozoa</taxon>
        <taxon>Arthropoda</taxon>
        <taxon>Hexapoda</taxon>
        <taxon>Insecta</taxon>
        <taxon>Pterygota</taxon>
        <taxon>Neoptera</taxon>
        <taxon>Paraneoptera</taxon>
        <taxon>Hemiptera</taxon>
        <taxon>Sternorrhyncha</taxon>
        <taxon>Aphidomorpha</taxon>
        <taxon>Aphidoidea</taxon>
        <taxon>Aphididae</taxon>
        <taxon>Lachninae</taxon>
        <taxon>Cinara</taxon>
    </lineage>
</organism>
<dbReference type="EMBL" id="CABPRJ010000004">
    <property type="protein sequence ID" value="VVC24690.1"/>
    <property type="molecule type" value="Genomic_DNA"/>
</dbReference>
<proteinExistence type="predicted"/>
<feature type="compositionally biased region" description="Basic and acidic residues" evidence="1">
    <location>
        <begin position="128"/>
        <end position="137"/>
    </location>
</feature>
<protein>
    <submittedName>
        <fullName evidence="2">Uncharacterized protein</fullName>
    </submittedName>
</protein>
<evidence type="ECO:0000313" key="3">
    <source>
        <dbReference type="Proteomes" id="UP000325440"/>
    </source>
</evidence>
<feature type="region of interest" description="Disordered" evidence="1">
    <location>
        <begin position="1"/>
        <end position="33"/>
    </location>
</feature>